<evidence type="ECO:0000313" key="1">
    <source>
        <dbReference type="EMBL" id="KAI6647768.1"/>
    </source>
</evidence>
<dbReference type="Gene3D" id="2.120.10.30">
    <property type="entry name" value="TolB, C-terminal domain"/>
    <property type="match status" value="2"/>
</dbReference>
<sequence length="272" mass="30704">MVSKILSSRNYKEITAPYIQLGQFGPTSKVFQKPRGLCIDPSSQLVYIVDRLTGNVQICNLNGDYIGQFGEHGLTNADSITIIGTFAFITNFDPSRIYKFSLTDFSLISETDNVVHPFGITSSDDELFVSETDCNRISVFNPSLSKKRQLDNVRLSWCWSIQIFENILFALEVFENCIVKITIDFGLLIGRIYINQDGLSFSHAYYFCMDNSSNFFITDYSNHIKILSPSGKPLSIIDTKEFDCFLPRGIAVDKNNSIVVVFRSGAYSMLVF</sequence>
<reference evidence="1 2" key="1">
    <citation type="journal article" date="2023" name="BMC Biol.">
        <title>The compact genome of the sponge Oopsacas minuta (Hexactinellida) is lacking key metazoan core genes.</title>
        <authorList>
            <person name="Santini S."/>
            <person name="Schenkelaars Q."/>
            <person name="Jourda C."/>
            <person name="Duchesne M."/>
            <person name="Belahbib H."/>
            <person name="Rocher C."/>
            <person name="Selva M."/>
            <person name="Riesgo A."/>
            <person name="Vervoort M."/>
            <person name="Leys S.P."/>
            <person name="Kodjabachian L."/>
            <person name="Le Bivic A."/>
            <person name="Borchiellini C."/>
            <person name="Claverie J.M."/>
            <person name="Renard E."/>
        </authorList>
    </citation>
    <scope>NUCLEOTIDE SEQUENCE [LARGE SCALE GENOMIC DNA]</scope>
    <source>
        <strain evidence="1">SPO-2</strain>
    </source>
</reference>
<dbReference type="PANTHER" id="PTHR24104:SF25">
    <property type="entry name" value="PROTEIN LIN-41"/>
    <property type="match status" value="1"/>
</dbReference>
<protein>
    <submittedName>
        <fullName evidence="1">NHL repeat containing protein</fullName>
    </submittedName>
</protein>
<dbReference type="GO" id="GO:0008270">
    <property type="term" value="F:zinc ion binding"/>
    <property type="evidence" value="ECO:0007669"/>
    <property type="project" value="UniProtKB-KW"/>
</dbReference>
<evidence type="ECO:0000313" key="2">
    <source>
        <dbReference type="Proteomes" id="UP001165289"/>
    </source>
</evidence>
<dbReference type="SUPFAM" id="SSF63825">
    <property type="entry name" value="YWTD domain"/>
    <property type="match status" value="1"/>
</dbReference>
<dbReference type="InterPro" id="IPR050952">
    <property type="entry name" value="TRIM-NHL_E3_ligases"/>
</dbReference>
<organism evidence="1 2">
    <name type="scientific">Oopsacas minuta</name>
    <dbReference type="NCBI Taxonomy" id="111878"/>
    <lineage>
        <taxon>Eukaryota</taxon>
        <taxon>Metazoa</taxon>
        <taxon>Porifera</taxon>
        <taxon>Hexactinellida</taxon>
        <taxon>Hexasterophora</taxon>
        <taxon>Lyssacinosida</taxon>
        <taxon>Leucopsacidae</taxon>
        <taxon>Oopsacas</taxon>
    </lineage>
</organism>
<dbReference type="Proteomes" id="UP001165289">
    <property type="component" value="Unassembled WGS sequence"/>
</dbReference>
<dbReference type="GO" id="GO:0061630">
    <property type="term" value="F:ubiquitin protein ligase activity"/>
    <property type="evidence" value="ECO:0007669"/>
    <property type="project" value="TreeGrafter"/>
</dbReference>
<keyword evidence="2" id="KW-1185">Reference proteome</keyword>
<gene>
    <name evidence="1" type="ORF">LOD99_8483</name>
</gene>
<accession>A0AAV7JGH7</accession>
<dbReference type="PANTHER" id="PTHR24104">
    <property type="entry name" value="E3 UBIQUITIN-PROTEIN LIGASE NHLRC1-RELATED"/>
    <property type="match status" value="1"/>
</dbReference>
<dbReference type="InterPro" id="IPR011042">
    <property type="entry name" value="6-blade_b-propeller_TolB-like"/>
</dbReference>
<dbReference type="GO" id="GO:0000209">
    <property type="term" value="P:protein polyubiquitination"/>
    <property type="evidence" value="ECO:0007669"/>
    <property type="project" value="TreeGrafter"/>
</dbReference>
<comment type="caution">
    <text evidence="1">The sequence shown here is derived from an EMBL/GenBank/DDBJ whole genome shotgun (WGS) entry which is preliminary data.</text>
</comment>
<dbReference type="AlphaFoldDB" id="A0AAV7JGH7"/>
<name>A0AAV7JGH7_9METZ</name>
<dbReference type="EMBL" id="JAKMXF010000337">
    <property type="protein sequence ID" value="KAI6647768.1"/>
    <property type="molecule type" value="Genomic_DNA"/>
</dbReference>
<dbReference type="GO" id="GO:0043161">
    <property type="term" value="P:proteasome-mediated ubiquitin-dependent protein catabolic process"/>
    <property type="evidence" value="ECO:0007669"/>
    <property type="project" value="TreeGrafter"/>
</dbReference>
<proteinExistence type="predicted"/>